<proteinExistence type="predicted"/>
<dbReference type="InterPro" id="IPR011576">
    <property type="entry name" value="Pyridox_Oxase_N"/>
</dbReference>
<organism evidence="3 4">
    <name type="scientific">Amycolatopsis cynarae</name>
    <dbReference type="NCBI Taxonomy" id="2995223"/>
    <lineage>
        <taxon>Bacteria</taxon>
        <taxon>Bacillati</taxon>
        <taxon>Actinomycetota</taxon>
        <taxon>Actinomycetes</taxon>
        <taxon>Pseudonocardiales</taxon>
        <taxon>Pseudonocardiaceae</taxon>
        <taxon>Amycolatopsis</taxon>
    </lineage>
</organism>
<dbReference type="PANTHER" id="PTHR35176:SF4">
    <property type="entry name" value="PYRIDOXAMINE 5'-PHOSPHATE OXIDASE-RELATED FMN-BINDING"/>
    <property type="match status" value="1"/>
</dbReference>
<keyword evidence="1" id="KW-0560">Oxidoreductase</keyword>
<dbReference type="SUPFAM" id="SSF50475">
    <property type="entry name" value="FMN-binding split barrel"/>
    <property type="match status" value="1"/>
</dbReference>
<keyword evidence="4" id="KW-1185">Reference proteome</keyword>
<protein>
    <submittedName>
        <fullName evidence="3">Pyridoxamine 5'-phosphate oxidase family protein</fullName>
    </submittedName>
</protein>
<name>A0ABY7AXW7_9PSEU</name>
<evidence type="ECO:0000313" key="3">
    <source>
        <dbReference type="EMBL" id="WAL64550.1"/>
    </source>
</evidence>
<dbReference type="RefSeq" id="WP_268754770.1">
    <property type="nucleotide sequence ID" value="NZ_CP113836.1"/>
</dbReference>
<dbReference type="InterPro" id="IPR052019">
    <property type="entry name" value="F420H2_bilvrd_red/Heme_oxyg"/>
</dbReference>
<accession>A0ABY7AXW7</accession>
<sequence length="129" mass="14473">MRRPDGDLLSRLDREQNVWLCTLRADGSPHLTPVWFVYRPDSLWFCVGERTVKVRNLARDPRVSLALEDGLAPAVAEGSARRHTGDSPEEIVAAFLGKYDWDIRKPLEIGGFGVLYEVPVTRWLLAGAA</sequence>
<gene>
    <name evidence="3" type="ORF">ORV05_26805</name>
</gene>
<dbReference type="PANTHER" id="PTHR35176">
    <property type="entry name" value="HEME OXYGENASE HI_0854-RELATED"/>
    <property type="match status" value="1"/>
</dbReference>
<feature type="domain" description="Pyridoxamine 5'-phosphate oxidase N-terminal" evidence="2">
    <location>
        <begin position="12"/>
        <end position="91"/>
    </location>
</feature>
<evidence type="ECO:0000313" key="4">
    <source>
        <dbReference type="Proteomes" id="UP001163203"/>
    </source>
</evidence>
<dbReference type="Gene3D" id="2.30.110.10">
    <property type="entry name" value="Electron Transport, Fmn-binding Protein, Chain A"/>
    <property type="match status" value="1"/>
</dbReference>
<dbReference type="Proteomes" id="UP001163203">
    <property type="component" value="Chromosome"/>
</dbReference>
<evidence type="ECO:0000259" key="2">
    <source>
        <dbReference type="Pfam" id="PF01243"/>
    </source>
</evidence>
<dbReference type="InterPro" id="IPR012349">
    <property type="entry name" value="Split_barrel_FMN-bd"/>
</dbReference>
<evidence type="ECO:0000256" key="1">
    <source>
        <dbReference type="ARBA" id="ARBA00023002"/>
    </source>
</evidence>
<dbReference type="EMBL" id="CP113836">
    <property type="protein sequence ID" value="WAL64550.1"/>
    <property type="molecule type" value="Genomic_DNA"/>
</dbReference>
<reference evidence="3" key="1">
    <citation type="submission" date="2022-11" db="EMBL/GenBank/DDBJ databases">
        <authorList>
            <person name="Mo P."/>
        </authorList>
    </citation>
    <scope>NUCLEOTIDE SEQUENCE</scope>
    <source>
        <strain evidence="3">HUAS 11-8</strain>
    </source>
</reference>
<dbReference type="Pfam" id="PF01243">
    <property type="entry name" value="PNPOx_N"/>
    <property type="match status" value="1"/>
</dbReference>